<accession>A0A9W9NYR4</accession>
<keyword evidence="3" id="KW-1185">Reference proteome</keyword>
<dbReference type="PANTHER" id="PTHR15837:SF5">
    <property type="entry name" value="NYN DOMAIN-CONTAINING PROTEIN"/>
    <property type="match status" value="1"/>
</dbReference>
<organism evidence="2 3">
    <name type="scientific">Penicillium chermesinum</name>
    <dbReference type="NCBI Taxonomy" id="63820"/>
    <lineage>
        <taxon>Eukaryota</taxon>
        <taxon>Fungi</taxon>
        <taxon>Dikarya</taxon>
        <taxon>Ascomycota</taxon>
        <taxon>Pezizomycotina</taxon>
        <taxon>Eurotiomycetes</taxon>
        <taxon>Eurotiomycetidae</taxon>
        <taxon>Eurotiales</taxon>
        <taxon>Aspergillaceae</taxon>
        <taxon>Penicillium</taxon>
    </lineage>
</organism>
<dbReference type="OrthoDB" id="5590473at2759"/>
<sequence length="547" mass="60235">MAAAEPFKPASRWEFTPVYEILKRPIEVDIPEPLHNPAVPSRPSHTESPVSLLPHQKEQDEASSSNLQPEAKQNYRKLGDFGALWDLIALNNTHLADTTAQNSPGSCSAKLNDSLPCSRPALLQKQNPPVDGSPGCFINSSSSLDCPVSPSRPIPTQKPHMRSTHPPSPVTILKRDSSNTTGLNCTAQATAQKPSTPVTKAELSLATPKSKTKSRRKARAKPNGTAESSADAESDSSNIVPGRRTTNPGGLPFIPSQVLAKDNRQDYESTLPSSYDDQDTLVNSGAVKPEGIISTPRHTQIIPLVYKNTHERRVFLMTKLLIDFPEYAQLVSQVGRLPSFGDSQLSRPIHVFVDMSNILVGFHNAAKASRGLDTTVRVRRLHMSFANLSLIMERGRQATKRVLVGSDRVPSVDEAEHLGYEVNILDRVSKMKTTPRSPHPRNLDVQNSHLCWSETAGQRERWVEQGVDEILHLKILETLLDTEKPATIVLASGDAAKAEYSGGFLTMVERALQRGWNVELVSFSQLTSFAYKKKEFRAKMGHPLSHD</sequence>
<dbReference type="GO" id="GO:0006606">
    <property type="term" value="P:protein import into nucleus"/>
    <property type="evidence" value="ECO:0007669"/>
    <property type="project" value="TreeGrafter"/>
</dbReference>
<dbReference type="Proteomes" id="UP001150941">
    <property type="component" value="Unassembled WGS sequence"/>
</dbReference>
<evidence type="ECO:0000313" key="2">
    <source>
        <dbReference type="EMBL" id="KAJ5232076.1"/>
    </source>
</evidence>
<gene>
    <name evidence="2" type="ORF">N7468_005032</name>
</gene>
<dbReference type="GO" id="GO:0031267">
    <property type="term" value="F:small GTPase binding"/>
    <property type="evidence" value="ECO:0007669"/>
    <property type="project" value="TreeGrafter"/>
</dbReference>
<name>A0A9W9NYR4_9EURO</name>
<dbReference type="RefSeq" id="XP_058330069.1">
    <property type="nucleotide sequence ID" value="XM_058474329.1"/>
</dbReference>
<evidence type="ECO:0000256" key="1">
    <source>
        <dbReference type="SAM" id="MobiDB-lite"/>
    </source>
</evidence>
<feature type="compositionally biased region" description="Polar residues" evidence="1">
    <location>
        <begin position="178"/>
        <end position="198"/>
    </location>
</feature>
<dbReference type="InterPro" id="IPR007681">
    <property type="entry name" value="Mog1"/>
</dbReference>
<feature type="compositionally biased region" description="Basic residues" evidence="1">
    <location>
        <begin position="210"/>
        <end position="220"/>
    </location>
</feature>
<dbReference type="Gene3D" id="3.40.50.1010">
    <property type="entry name" value="5'-nuclease"/>
    <property type="match status" value="1"/>
</dbReference>
<comment type="caution">
    <text evidence="2">The sequence shown here is derived from an EMBL/GenBank/DDBJ whole genome shotgun (WGS) entry which is preliminary data.</text>
</comment>
<dbReference type="EMBL" id="JAPQKS010000004">
    <property type="protein sequence ID" value="KAJ5232076.1"/>
    <property type="molecule type" value="Genomic_DNA"/>
</dbReference>
<feature type="region of interest" description="Disordered" evidence="1">
    <location>
        <begin position="120"/>
        <end position="256"/>
    </location>
</feature>
<reference evidence="2" key="1">
    <citation type="submission" date="2022-11" db="EMBL/GenBank/DDBJ databases">
        <authorList>
            <person name="Petersen C."/>
        </authorList>
    </citation>
    <scope>NUCLEOTIDE SEQUENCE</scope>
    <source>
        <strain evidence="2">IBT 19713</strain>
    </source>
</reference>
<feature type="compositionally biased region" description="Low complexity" evidence="1">
    <location>
        <begin position="226"/>
        <end position="237"/>
    </location>
</feature>
<dbReference type="GeneID" id="83201632"/>
<dbReference type="PANTHER" id="PTHR15837">
    <property type="entry name" value="RAN GUANINE NUCLEOTIDE RELEASE FACTOR"/>
    <property type="match status" value="1"/>
</dbReference>
<evidence type="ECO:0008006" key="4">
    <source>
        <dbReference type="Google" id="ProtNLM"/>
    </source>
</evidence>
<proteinExistence type="predicted"/>
<evidence type="ECO:0000313" key="3">
    <source>
        <dbReference type="Proteomes" id="UP001150941"/>
    </source>
</evidence>
<dbReference type="GO" id="GO:0005085">
    <property type="term" value="F:guanyl-nucleotide exchange factor activity"/>
    <property type="evidence" value="ECO:0007669"/>
    <property type="project" value="TreeGrafter"/>
</dbReference>
<protein>
    <recommendedName>
        <fullName evidence="4">NYN domain-containing protein</fullName>
    </recommendedName>
</protein>
<feature type="compositionally biased region" description="Low complexity" evidence="1">
    <location>
        <begin position="140"/>
        <end position="151"/>
    </location>
</feature>
<dbReference type="CDD" id="cd18724">
    <property type="entry name" value="PIN_LabA-like"/>
    <property type="match status" value="1"/>
</dbReference>
<reference evidence="2" key="2">
    <citation type="journal article" date="2023" name="IMA Fungus">
        <title>Comparative genomic study of the Penicillium genus elucidates a diverse pangenome and 15 lateral gene transfer events.</title>
        <authorList>
            <person name="Petersen C."/>
            <person name="Sorensen T."/>
            <person name="Nielsen M.R."/>
            <person name="Sondergaard T.E."/>
            <person name="Sorensen J.L."/>
            <person name="Fitzpatrick D.A."/>
            <person name="Frisvad J.C."/>
            <person name="Nielsen K.L."/>
        </authorList>
    </citation>
    <scope>NUCLEOTIDE SEQUENCE</scope>
    <source>
        <strain evidence="2">IBT 19713</strain>
    </source>
</reference>
<dbReference type="GO" id="GO:0005634">
    <property type="term" value="C:nucleus"/>
    <property type="evidence" value="ECO:0007669"/>
    <property type="project" value="TreeGrafter"/>
</dbReference>
<dbReference type="AlphaFoldDB" id="A0A9W9NYR4"/>
<feature type="region of interest" description="Disordered" evidence="1">
    <location>
        <begin position="31"/>
        <end position="69"/>
    </location>
</feature>